<feature type="transmembrane region" description="Helical" evidence="1">
    <location>
        <begin position="148"/>
        <end position="170"/>
    </location>
</feature>
<evidence type="ECO:0000313" key="4">
    <source>
        <dbReference type="Proteomes" id="UP001062901"/>
    </source>
</evidence>
<gene>
    <name evidence="3" type="ORF">AA15669_0953</name>
</gene>
<protein>
    <submittedName>
        <fullName evidence="3">Drug/metabolite transporter integral membrane protein</fullName>
    </submittedName>
</protein>
<sequence length="309" mass="33977">MRALHSGIVLALAGYAFFSISDACSKGLAGRVDPFEVAFFGGVFGILILPFIRQKGESYSVMFRTSHPWMWLLRAVSVFAATASSVMAFMLLPMPEALSLMFLMPFFVTIISVVALKEAVSVITWVSVGLGFLGVLIVLRPGAHALHLGHLCAVISALTSAISVIAYRFAGTQTSRLALFAPSLIGPLVGDSILMAVHAHFPHGWAVWSLLFGYGFLAALGQLFMMLATAVTPANRVALPQYSQMIWVVAFSYLIFHQPLDGWDIVGIIVVTSSGLVNWVCQKIRYEHMLLREWWRRYRFGPPPPMKNP</sequence>
<dbReference type="SUPFAM" id="SSF103481">
    <property type="entry name" value="Multidrug resistance efflux transporter EmrE"/>
    <property type="match status" value="2"/>
</dbReference>
<name>A0ABQ0NYS6_9PROT</name>
<dbReference type="EMBL" id="BAQD01000011">
    <property type="protein sequence ID" value="GBQ06466.1"/>
    <property type="molecule type" value="Genomic_DNA"/>
</dbReference>
<dbReference type="PANTHER" id="PTHR22911">
    <property type="entry name" value="ACYL-MALONYL CONDENSING ENZYME-RELATED"/>
    <property type="match status" value="1"/>
</dbReference>
<keyword evidence="1" id="KW-1133">Transmembrane helix</keyword>
<feature type="transmembrane region" description="Helical" evidence="1">
    <location>
        <begin position="237"/>
        <end position="256"/>
    </location>
</feature>
<keyword evidence="1" id="KW-0812">Transmembrane</keyword>
<organism evidence="3 4">
    <name type="scientific">Saccharibacter floricola DSM 15669</name>
    <dbReference type="NCBI Taxonomy" id="1123227"/>
    <lineage>
        <taxon>Bacteria</taxon>
        <taxon>Pseudomonadati</taxon>
        <taxon>Pseudomonadota</taxon>
        <taxon>Alphaproteobacteria</taxon>
        <taxon>Acetobacterales</taxon>
        <taxon>Acetobacteraceae</taxon>
        <taxon>Saccharibacter</taxon>
    </lineage>
</organism>
<dbReference type="RefSeq" id="WP_026294299.1">
    <property type="nucleotide sequence ID" value="NZ_BAQD01000011.1"/>
</dbReference>
<evidence type="ECO:0000259" key="2">
    <source>
        <dbReference type="Pfam" id="PF00892"/>
    </source>
</evidence>
<evidence type="ECO:0000256" key="1">
    <source>
        <dbReference type="SAM" id="Phobius"/>
    </source>
</evidence>
<keyword evidence="4" id="KW-1185">Reference proteome</keyword>
<dbReference type="Pfam" id="PF00892">
    <property type="entry name" value="EamA"/>
    <property type="match status" value="2"/>
</dbReference>
<evidence type="ECO:0000313" key="3">
    <source>
        <dbReference type="EMBL" id="GBQ06466.1"/>
    </source>
</evidence>
<feature type="domain" description="EamA" evidence="2">
    <location>
        <begin position="6"/>
        <end position="139"/>
    </location>
</feature>
<feature type="transmembrane region" description="Helical" evidence="1">
    <location>
        <begin position="123"/>
        <end position="142"/>
    </location>
</feature>
<dbReference type="InterPro" id="IPR037185">
    <property type="entry name" value="EmrE-like"/>
</dbReference>
<reference evidence="3" key="1">
    <citation type="submission" date="2013-04" db="EMBL/GenBank/DDBJ databases">
        <title>The genome sequencing project of 58 acetic acid bacteria.</title>
        <authorList>
            <person name="Okamoto-Kainuma A."/>
            <person name="Ishikawa M."/>
            <person name="Umino S."/>
            <person name="Koizumi Y."/>
            <person name="Shiwa Y."/>
            <person name="Yoshikawa H."/>
            <person name="Matsutani M."/>
            <person name="Matsushita K."/>
        </authorList>
    </citation>
    <scope>NUCLEOTIDE SEQUENCE</scope>
    <source>
        <strain evidence="3">DSM 15669</strain>
    </source>
</reference>
<feature type="transmembrane region" description="Helical" evidence="1">
    <location>
        <begin position="177"/>
        <end position="199"/>
    </location>
</feature>
<dbReference type="InterPro" id="IPR000620">
    <property type="entry name" value="EamA_dom"/>
</dbReference>
<dbReference type="PANTHER" id="PTHR22911:SF135">
    <property type="entry name" value="BLR4310 PROTEIN"/>
    <property type="match status" value="1"/>
</dbReference>
<dbReference type="Proteomes" id="UP001062901">
    <property type="component" value="Unassembled WGS sequence"/>
</dbReference>
<feature type="domain" description="EamA" evidence="2">
    <location>
        <begin position="148"/>
        <end position="273"/>
    </location>
</feature>
<accession>A0ABQ0NYS6</accession>
<feature type="transmembrane region" description="Helical" evidence="1">
    <location>
        <begin position="72"/>
        <end position="92"/>
    </location>
</feature>
<feature type="transmembrane region" description="Helical" evidence="1">
    <location>
        <begin position="35"/>
        <end position="52"/>
    </location>
</feature>
<feature type="transmembrane region" description="Helical" evidence="1">
    <location>
        <begin position="262"/>
        <end position="281"/>
    </location>
</feature>
<feature type="transmembrane region" description="Helical" evidence="1">
    <location>
        <begin position="98"/>
        <end position="116"/>
    </location>
</feature>
<keyword evidence="1" id="KW-0472">Membrane</keyword>
<proteinExistence type="predicted"/>
<comment type="caution">
    <text evidence="3">The sequence shown here is derived from an EMBL/GenBank/DDBJ whole genome shotgun (WGS) entry which is preliminary data.</text>
</comment>
<feature type="transmembrane region" description="Helical" evidence="1">
    <location>
        <begin position="205"/>
        <end position="225"/>
    </location>
</feature>